<protein>
    <submittedName>
        <fullName evidence="2">M15 family metallopeptidase</fullName>
    </submittedName>
</protein>
<keyword evidence="3" id="KW-1185">Reference proteome</keyword>
<dbReference type="SUPFAM" id="SSF55166">
    <property type="entry name" value="Hedgehog/DD-peptidase"/>
    <property type="match status" value="1"/>
</dbReference>
<dbReference type="Proteomes" id="UP000661435">
    <property type="component" value="Unassembled WGS sequence"/>
</dbReference>
<reference evidence="2" key="1">
    <citation type="submission" date="2020-08" db="EMBL/GenBank/DDBJ databases">
        <title>Genome public.</title>
        <authorList>
            <person name="Liu C."/>
            <person name="Sun Q."/>
        </authorList>
    </citation>
    <scope>NUCLEOTIDE SEQUENCE</scope>
    <source>
        <strain evidence="2">NSJ-51</strain>
    </source>
</reference>
<organism evidence="2 3">
    <name type="scientific">Lawsonibacter hominis</name>
    <dbReference type="NCBI Taxonomy" id="2763053"/>
    <lineage>
        <taxon>Bacteria</taxon>
        <taxon>Bacillati</taxon>
        <taxon>Bacillota</taxon>
        <taxon>Clostridia</taxon>
        <taxon>Eubacteriales</taxon>
        <taxon>Oscillospiraceae</taxon>
        <taxon>Lawsonibacter</taxon>
    </lineage>
</organism>
<comment type="caution">
    <text evidence="2">The sequence shown here is derived from an EMBL/GenBank/DDBJ whole genome shotgun (WGS) entry which is preliminary data.</text>
</comment>
<dbReference type="CDD" id="cd14845">
    <property type="entry name" value="L-Ala-D-Glu_peptidase_like"/>
    <property type="match status" value="1"/>
</dbReference>
<evidence type="ECO:0000313" key="3">
    <source>
        <dbReference type="Proteomes" id="UP000661435"/>
    </source>
</evidence>
<dbReference type="InterPro" id="IPR039561">
    <property type="entry name" value="Peptidase_M15C"/>
</dbReference>
<dbReference type="EMBL" id="JACOPP010000003">
    <property type="protein sequence ID" value="MBC5732770.1"/>
    <property type="molecule type" value="Genomic_DNA"/>
</dbReference>
<dbReference type="InterPro" id="IPR009045">
    <property type="entry name" value="Zn_M74/Hedgehog-like"/>
</dbReference>
<gene>
    <name evidence="2" type="ORF">H8S57_03380</name>
</gene>
<dbReference type="Gene3D" id="3.30.1380.10">
    <property type="match status" value="1"/>
</dbReference>
<dbReference type="GO" id="GO:0008233">
    <property type="term" value="F:peptidase activity"/>
    <property type="evidence" value="ECO:0007669"/>
    <property type="project" value="InterPro"/>
</dbReference>
<dbReference type="Pfam" id="PF13539">
    <property type="entry name" value="Peptidase_M15_4"/>
    <property type="match status" value="1"/>
</dbReference>
<accession>A0A8J6M8W8</accession>
<evidence type="ECO:0000259" key="1">
    <source>
        <dbReference type="Pfam" id="PF13539"/>
    </source>
</evidence>
<evidence type="ECO:0000313" key="2">
    <source>
        <dbReference type="EMBL" id="MBC5732770.1"/>
    </source>
</evidence>
<name>A0A8J6M8W8_9FIRM</name>
<dbReference type="AlphaFoldDB" id="A0A8J6M8W8"/>
<sequence>MLNSRDIDDLRADVAANCRVWMQLCRDAGLAVCITGTVRDRAYQEYCYRNGTSKGRVPTFHAQGVGLAFDFCRNVKGQEYSDPAFFQRAGELGERVGFEWGGRWKSFPDRPHLQWSGGGKYTGSMILAGRYPPAMPLYRAAETAGEAKEEDEDMKLYHWFSDMPDWARGSAEKAYRRGILQADADSGAVNVYECSLQTIVWLDRLGLLEAEPSQALLS</sequence>
<dbReference type="RefSeq" id="WP_186906671.1">
    <property type="nucleotide sequence ID" value="NZ_JACOPP010000003.1"/>
</dbReference>
<proteinExistence type="predicted"/>
<feature type="domain" description="Peptidase M15C" evidence="1">
    <location>
        <begin position="65"/>
        <end position="115"/>
    </location>
</feature>